<reference evidence="1 2" key="1">
    <citation type="submission" date="2006-05" db="EMBL/GenBank/DDBJ databases">
        <authorList>
            <person name="King G."/>
            <person name="Ferriera S."/>
            <person name="Johnson J."/>
            <person name="Kravitz S."/>
            <person name="Beeson K."/>
            <person name="Sutton G."/>
            <person name="Rogers Y.-H."/>
            <person name="Friedman R."/>
            <person name="Frazier M."/>
            <person name="Venter J.C."/>
        </authorList>
    </citation>
    <scope>NUCLEOTIDE SEQUENCE [LARGE SCALE GENOMIC DNA]</scope>
    <source>
        <strain evidence="2">ATCC 25650 / DSM 13394 / JCM 20685 / NBRC 16684 / NCIMB 2208 / IAM 12614 / B1</strain>
    </source>
</reference>
<proteinExistence type="predicted"/>
<organism evidence="1 2">
    <name type="scientific">Roseibium aggregatum (strain ATCC 25650 / DSM 13394 / JCM 20685 / NBRC 16684 / NCIMB 2208 / IAM 12614 / B1)</name>
    <name type="common">Stappia aggregata</name>
    <dbReference type="NCBI Taxonomy" id="384765"/>
    <lineage>
        <taxon>Bacteria</taxon>
        <taxon>Pseudomonadati</taxon>
        <taxon>Pseudomonadota</taxon>
        <taxon>Alphaproteobacteria</taxon>
        <taxon>Hyphomicrobiales</taxon>
        <taxon>Stappiaceae</taxon>
        <taxon>Roseibium</taxon>
    </lineage>
</organism>
<dbReference type="Proteomes" id="UP000004848">
    <property type="component" value="Unassembled WGS sequence"/>
</dbReference>
<sequence length="25" mass="2737">MSRVLFEPLTFLQTGSGLPDEKTLG</sequence>
<evidence type="ECO:0000313" key="2">
    <source>
        <dbReference type="Proteomes" id="UP000004848"/>
    </source>
</evidence>
<gene>
    <name evidence="1" type="ORF">SIAM614_10858</name>
</gene>
<dbReference type="EMBL" id="AAUW01000001">
    <property type="protein sequence ID" value="EAV46324.1"/>
    <property type="molecule type" value="Genomic_DNA"/>
</dbReference>
<name>A0NMM9_ROSAI</name>
<accession>A0NMM9</accession>
<comment type="caution">
    <text evidence="1">The sequence shown here is derived from an EMBL/GenBank/DDBJ whole genome shotgun (WGS) entry which is preliminary data.</text>
</comment>
<evidence type="ECO:0000313" key="1">
    <source>
        <dbReference type="EMBL" id="EAV46324.1"/>
    </source>
</evidence>
<protein>
    <submittedName>
        <fullName evidence="1">Uncharacterized protein</fullName>
    </submittedName>
</protein>
<dbReference type="AlphaFoldDB" id="A0NMM9"/>